<protein>
    <submittedName>
        <fullName evidence="1">Uncharacterized protein</fullName>
    </submittedName>
</protein>
<dbReference type="KEGG" id="csg:Cylst_4003"/>
<dbReference type="RefSeq" id="WP_015209356.1">
    <property type="nucleotide sequence ID" value="NC_019757.1"/>
</dbReference>
<organism evidence="1 2">
    <name type="scientific">Cylindrospermum stagnale PCC 7417</name>
    <dbReference type="NCBI Taxonomy" id="56107"/>
    <lineage>
        <taxon>Bacteria</taxon>
        <taxon>Bacillati</taxon>
        <taxon>Cyanobacteriota</taxon>
        <taxon>Cyanophyceae</taxon>
        <taxon>Nostocales</taxon>
        <taxon>Nostocaceae</taxon>
        <taxon>Cylindrospermum</taxon>
    </lineage>
</organism>
<evidence type="ECO:0000313" key="1">
    <source>
        <dbReference type="EMBL" id="AFZ26113.1"/>
    </source>
</evidence>
<dbReference type="eggNOG" id="ENOG50340JR">
    <property type="taxonomic scope" value="Bacteria"/>
</dbReference>
<dbReference type="Proteomes" id="UP000010475">
    <property type="component" value="Chromosome"/>
</dbReference>
<reference evidence="1 2" key="1">
    <citation type="submission" date="2012-06" db="EMBL/GenBank/DDBJ databases">
        <title>Finished chromosome of genome of Cylindrospermum stagnale PCC 7417.</title>
        <authorList>
            <consortium name="US DOE Joint Genome Institute"/>
            <person name="Gugger M."/>
            <person name="Coursin T."/>
            <person name="Rippka R."/>
            <person name="Tandeau De Marsac N."/>
            <person name="Huntemann M."/>
            <person name="Wei C.-L."/>
            <person name="Han J."/>
            <person name="Detter J.C."/>
            <person name="Han C."/>
            <person name="Tapia R."/>
            <person name="Chen A."/>
            <person name="Kyrpides N."/>
            <person name="Mavromatis K."/>
            <person name="Markowitz V."/>
            <person name="Szeto E."/>
            <person name="Ivanova N."/>
            <person name="Pagani I."/>
            <person name="Pati A."/>
            <person name="Goodwin L."/>
            <person name="Nordberg H.P."/>
            <person name="Cantor M.N."/>
            <person name="Hua S.X."/>
            <person name="Woyke T."/>
            <person name="Kerfeld C.A."/>
        </authorList>
    </citation>
    <scope>NUCLEOTIDE SEQUENCE [LARGE SCALE GENOMIC DNA]</scope>
    <source>
        <strain evidence="1 2">PCC 7417</strain>
    </source>
</reference>
<keyword evidence="2" id="KW-1185">Reference proteome</keyword>
<accession>K9X0X0</accession>
<proteinExistence type="predicted"/>
<dbReference type="AlphaFoldDB" id="K9X0X0"/>
<dbReference type="OrthoDB" id="572628at2"/>
<name>K9X0X0_9NOST</name>
<gene>
    <name evidence="1" type="ORF">Cylst_4003</name>
</gene>
<evidence type="ECO:0000313" key="2">
    <source>
        <dbReference type="Proteomes" id="UP000010475"/>
    </source>
</evidence>
<dbReference type="EMBL" id="CP003642">
    <property type="protein sequence ID" value="AFZ26113.1"/>
    <property type="molecule type" value="Genomic_DNA"/>
</dbReference>
<sequence>MKKRPIIYILFTLSLIALLGGSYAWKQLPLFPCQQRGFIADNLTKYYIHPEKIVIEPWRGRHHVYGIFMIPNGYMRDRMITVNISEKQTYCGNLLFPSNTYAGIDAKPGHYLMKGYLQTRTALGLIFQGKANQLQQPSNWSLGYIKENQK</sequence>
<dbReference type="HOGENOM" id="CLU_141605_0_0_3"/>